<protein>
    <submittedName>
        <fullName evidence="1">Uncharacterized protein</fullName>
    </submittedName>
</protein>
<organism evidence="1 2">
    <name type="scientific">Penicillium coprophilum</name>
    <dbReference type="NCBI Taxonomy" id="36646"/>
    <lineage>
        <taxon>Eukaryota</taxon>
        <taxon>Fungi</taxon>
        <taxon>Dikarya</taxon>
        <taxon>Ascomycota</taxon>
        <taxon>Pezizomycotina</taxon>
        <taxon>Eurotiomycetes</taxon>
        <taxon>Eurotiomycetidae</taxon>
        <taxon>Eurotiales</taxon>
        <taxon>Aspergillaceae</taxon>
        <taxon>Penicillium</taxon>
    </lineage>
</organism>
<name>A0A1V6UU70_9EURO</name>
<evidence type="ECO:0000313" key="1">
    <source>
        <dbReference type="EMBL" id="OQE41974.1"/>
    </source>
</evidence>
<evidence type="ECO:0000313" key="2">
    <source>
        <dbReference type="Proteomes" id="UP000191500"/>
    </source>
</evidence>
<dbReference type="AlphaFoldDB" id="A0A1V6UU70"/>
<dbReference type="Proteomes" id="UP000191500">
    <property type="component" value="Unassembled WGS sequence"/>
</dbReference>
<gene>
    <name evidence="1" type="ORF">PENCOP_c004G01456</name>
</gene>
<keyword evidence="2" id="KW-1185">Reference proteome</keyword>
<dbReference type="EMBL" id="MDDG01000004">
    <property type="protein sequence ID" value="OQE41974.1"/>
    <property type="molecule type" value="Genomic_DNA"/>
</dbReference>
<comment type="caution">
    <text evidence="1">The sequence shown here is derived from an EMBL/GenBank/DDBJ whole genome shotgun (WGS) entry which is preliminary data.</text>
</comment>
<accession>A0A1V6UU70</accession>
<sequence>MAWCITPQVTSVHSVRTSNTNIRDPTIFNDMSVYTTSTKTKTIQFSDKFSRKGRLVVPAGENEG</sequence>
<proteinExistence type="predicted"/>
<reference evidence="2" key="1">
    <citation type="journal article" date="2017" name="Nat. Microbiol.">
        <title>Global analysis of biosynthetic gene clusters reveals vast potential of secondary metabolite production in Penicillium species.</title>
        <authorList>
            <person name="Nielsen J.C."/>
            <person name="Grijseels S."/>
            <person name="Prigent S."/>
            <person name="Ji B."/>
            <person name="Dainat J."/>
            <person name="Nielsen K.F."/>
            <person name="Frisvad J.C."/>
            <person name="Workman M."/>
            <person name="Nielsen J."/>
        </authorList>
    </citation>
    <scope>NUCLEOTIDE SEQUENCE [LARGE SCALE GENOMIC DNA]</scope>
    <source>
        <strain evidence="2">IBT 31321</strain>
    </source>
</reference>